<accession>A0ABQ5H4Y9</accession>
<sequence length="115" mass="12983">MHRVLGYEEEMSRGIFVLRETDEGYYDIPLYSRFKQVEYKGVPPPLSGDYTPRAQEDIDDSGLKHGVPPIKRLFKVTMLDPSLEFIGSWGMSGDLGLPIVVRPLQSSALNDDHSL</sequence>
<comment type="caution">
    <text evidence="1">The sequence shown here is derived from an EMBL/GenBank/DDBJ whole genome shotgun (WGS) entry which is preliminary data.</text>
</comment>
<evidence type="ECO:0000313" key="2">
    <source>
        <dbReference type="Proteomes" id="UP001151760"/>
    </source>
</evidence>
<keyword evidence="2" id="KW-1185">Reference proteome</keyword>
<reference evidence="1" key="2">
    <citation type="submission" date="2022-01" db="EMBL/GenBank/DDBJ databases">
        <authorList>
            <person name="Yamashiro T."/>
            <person name="Shiraishi A."/>
            <person name="Satake H."/>
            <person name="Nakayama K."/>
        </authorList>
    </citation>
    <scope>NUCLEOTIDE SEQUENCE</scope>
</reference>
<protein>
    <submittedName>
        <fullName evidence="1">Uncharacterized protein</fullName>
    </submittedName>
</protein>
<gene>
    <name evidence="1" type="ORF">Tco_1056782</name>
</gene>
<name>A0ABQ5H4Y9_9ASTR</name>
<evidence type="ECO:0000313" key="1">
    <source>
        <dbReference type="EMBL" id="GJT82440.1"/>
    </source>
</evidence>
<proteinExistence type="predicted"/>
<reference evidence="1" key="1">
    <citation type="journal article" date="2022" name="Int. J. Mol. Sci.">
        <title>Draft Genome of Tanacetum Coccineum: Genomic Comparison of Closely Related Tanacetum-Family Plants.</title>
        <authorList>
            <person name="Yamashiro T."/>
            <person name="Shiraishi A."/>
            <person name="Nakayama K."/>
            <person name="Satake H."/>
        </authorList>
    </citation>
    <scope>NUCLEOTIDE SEQUENCE</scope>
</reference>
<dbReference type="Proteomes" id="UP001151760">
    <property type="component" value="Unassembled WGS sequence"/>
</dbReference>
<organism evidence="1 2">
    <name type="scientific">Tanacetum coccineum</name>
    <dbReference type="NCBI Taxonomy" id="301880"/>
    <lineage>
        <taxon>Eukaryota</taxon>
        <taxon>Viridiplantae</taxon>
        <taxon>Streptophyta</taxon>
        <taxon>Embryophyta</taxon>
        <taxon>Tracheophyta</taxon>
        <taxon>Spermatophyta</taxon>
        <taxon>Magnoliopsida</taxon>
        <taxon>eudicotyledons</taxon>
        <taxon>Gunneridae</taxon>
        <taxon>Pentapetalae</taxon>
        <taxon>asterids</taxon>
        <taxon>campanulids</taxon>
        <taxon>Asterales</taxon>
        <taxon>Asteraceae</taxon>
        <taxon>Asteroideae</taxon>
        <taxon>Anthemideae</taxon>
        <taxon>Anthemidinae</taxon>
        <taxon>Tanacetum</taxon>
    </lineage>
</organism>
<dbReference type="EMBL" id="BQNB010019167">
    <property type="protein sequence ID" value="GJT82440.1"/>
    <property type="molecule type" value="Genomic_DNA"/>
</dbReference>